<evidence type="ECO:0000313" key="8">
    <source>
        <dbReference type="Proteomes" id="UP000239706"/>
    </source>
</evidence>
<dbReference type="GO" id="GO:0004791">
    <property type="term" value="F:thioredoxin-disulfide reductase (NADPH) activity"/>
    <property type="evidence" value="ECO:0007669"/>
    <property type="project" value="UniProtKB-EC"/>
</dbReference>
<dbReference type="PANTHER" id="PTHR48105">
    <property type="entry name" value="THIOREDOXIN REDUCTASE 1-RELATED-RELATED"/>
    <property type="match status" value="1"/>
</dbReference>
<dbReference type="Gene3D" id="3.50.50.60">
    <property type="entry name" value="FAD/NAD(P)-binding domain"/>
    <property type="match status" value="2"/>
</dbReference>
<dbReference type="EC" id="1.8.1.9" evidence="7"/>
<organism evidence="7 8">
    <name type="scientific">Clostridium liquoris</name>
    <dbReference type="NCBI Taxonomy" id="1289519"/>
    <lineage>
        <taxon>Bacteria</taxon>
        <taxon>Bacillati</taxon>
        <taxon>Bacillota</taxon>
        <taxon>Clostridia</taxon>
        <taxon>Eubacteriales</taxon>
        <taxon>Clostridiaceae</taxon>
        <taxon>Clostridium</taxon>
    </lineage>
</organism>
<evidence type="ECO:0000259" key="6">
    <source>
        <dbReference type="Pfam" id="PF07992"/>
    </source>
</evidence>
<dbReference type="SUPFAM" id="SSF51905">
    <property type="entry name" value="FAD/NAD(P)-binding domain"/>
    <property type="match status" value="1"/>
</dbReference>
<protein>
    <submittedName>
        <fullName evidence="7">Thioredoxin reductase</fullName>
        <ecNumber evidence="7">1.8.1.9</ecNumber>
    </submittedName>
</protein>
<dbReference type="PROSITE" id="PS00573">
    <property type="entry name" value="PYRIDINE_REDOX_2"/>
    <property type="match status" value="1"/>
</dbReference>
<gene>
    <name evidence="7" type="primary">trxB_2</name>
    <name evidence="7" type="ORF">CLLI_05430</name>
</gene>
<dbReference type="EMBL" id="PVXO01000009">
    <property type="protein sequence ID" value="PRR80159.1"/>
    <property type="molecule type" value="Genomic_DNA"/>
</dbReference>
<keyword evidence="4" id="KW-1015">Disulfide bond</keyword>
<evidence type="ECO:0000256" key="5">
    <source>
        <dbReference type="ARBA" id="ARBA00023284"/>
    </source>
</evidence>
<dbReference type="InterPro" id="IPR036188">
    <property type="entry name" value="FAD/NAD-bd_sf"/>
</dbReference>
<evidence type="ECO:0000256" key="1">
    <source>
        <dbReference type="ARBA" id="ARBA00022630"/>
    </source>
</evidence>
<dbReference type="InterPro" id="IPR023753">
    <property type="entry name" value="FAD/NAD-binding_dom"/>
</dbReference>
<dbReference type="AlphaFoldDB" id="A0A2T0B8E1"/>
<evidence type="ECO:0000256" key="3">
    <source>
        <dbReference type="ARBA" id="ARBA00023002"/>
    </source>
</evidence>
<dbReference type="InterPro" id="IPR008255">
    <property type="entry name" value="Pyr_nucl-diS_OxRdtase_2_AS"/>
</dbReference>
<evidence type="ECO:0000256" key="2">
    <source>
        <dbReference type="ARBA" id="ARBA00022827"/>
    </source>
</evidence>
<dbReference type="Proteomes" id="UP000239706">
    <property type="component" value="Unassembled WGS sequence"/>
</dbReference>
<name>A0A2T0B8E1_9CLOT</name>
<keyword evidence="5" id="KW-0676">Redox-active center</keyword>
<evidence type="ECO:0000256" key="4">
    <source>
        <dbReference type="ARBA" id="ARBA00023157"/>
    </source>
</evidence>
<reference evidence="7 8" key="1">
    <citation type="submission" date="2018-03" db="EMBL/GenBank/DDBJ databases">
        <title>Genome sequence of Clostridium liquoris DSM 100320.</title>
        <authorList>
            <person name="Poehlein A."/>
            <person name="Daniel R."/>
        </authorList>
    </citation>
    <scope>NUCLEOTIDE SEQUENCE [LARGE SCALE GENOMIC DNA]</scope>
    <source>
        <strain evidence="7 8">DSM 100320</strain>
    </source>
</reference>
<dbReference type="PRINTS" id="PR00368">
    <property type="entry name" value="FADPNR"/>
</dbReference>
<keyword evidence="2" id="KW-0274">FAD</keyword>
<feature type="domain" description="FAD/NAD(P)-binding" evidence="6">
    <location>
        <begin position="11"/>
        <end position="297"/>
    </location>
</feature>
<keyword evidence="3 7" id="KW-0560">Oxidoreductase</keyword>
<evidence type="ECO:0000313" key="7">
    <source>
        <dbReference type="EMBL" id="PRR80159.1"/>
    </source>
</evidence>
<dbReference type="Pfam" id="PF07992">
    <property type="entry name" value="Pyr_redox_2"/>
    <property type="match status" value="1"/>
</dbReference>
<accession>A0A2T0B8E1</accession>
<comment type="caution">
    <text evidence="7">The sequence shown here is derived from an EMBL/GenBank/DDBJ whole genome shotgun (WGS) entry which is preliminary data.</text>
</comment>
<dbReference type="InterPro" id="IPR050097">
    <property type="entry name" value="Ferredoxin-NADP_redctase_2"/>
</dbReference>
<proteinExistence type="predicted"/>
<keyword evidence="1" id="KW-0285">Flavoprotein</keyword>
<dbReference type="PRINTS" id="PR00469">
    <property type="entry name" value="PNDRDTASEII"/>
</dbReference>
<sequence>MNMGKEEEKLDLVIIGSGPAGLTAGIYAARLKLNFIILEDDLIGGQIRSSYLVENYPGFISTNGEELANKFKEQAIHAGANIDEFDNIVNIKLTDEEKIIETENYIYKPEAVIISAGAKYRTLPIPEEGKYHGNGIHHCELCDGELYTGKDIIVVGGGNSAVEGAIFLSKYAKSITIIHQFDNLQAEKSLQEELFKNPKINIIWDTEIRHAFGKNKLQGVTLENLKTKENYNINADGIFVYIGMVPRTELFKEYIKLDKHGYIEADETTQTNIKGVFAAGDVRTKLFRQLTTATADGTVAALMAEKLIVDKRRSKND</sequence>
<keyword evidence="8" id="KW-1185">Reference proteome</keyword>